<dbReference type="PROSITE" id="PS51257">
    <property type="entry name" value="PROKAR_LIPOPROTEIN"/>
    <property type="match status" value="1"/>
</dbReference>
<evidence type="ECO:0000256" key="1">
    <source>
        <dbReference type="SAM" id="SignalP"/>
    </source>
</evidence>
<evidence type="ECO:0008006" key="4">
    <source>
        <dbReference type="Google" id="ProtNLM"/>
    </source>
</evidence>
<accession>A0ABS9UN36</accession>
<dbReference type="RefSeq" id="WP_241274530.1">
    <property type="nucleotide sequence ID" value="NZ_JAKZGS010000005.1"/>
</dbReference>
<organism evidence="2 3">
    <name type="scientific">Belliella calami</name>
    <dbReference type="NCBI Taxonomy" id="2923436"/>
    <lineage>
        <taxon>Bacteria</taxon>
        <taxon>Pseudomonadati</taxon>
        <taxon>Bacteroidota</taxon>
        <taxon>Cytophagia</taxon>
        <taxon>Cytophagales</taxon>
        <taxon>Cyclobacteriaceae</taxon>
        <taxon>Belliella</taxon>
    </lineage>
</organism>
<keyword evidence="3" id="KW-1185">Reference proteome</keyword>
<evidence type="ECO:0000313" key="3">
    <source>
        <dbReference type="Proteomes" id="UP001165488"/>
    </source>
</evidence>
<protein>
    <recommendedName>
        <fullName evidence="4">DUF4382 domain-containing protein</fullName>
    </recommendedName>
</protein>
<feature type="signal peptide" evidence="1">
    <location>
        <begin position="1"/>
        <end position="24"/>
    </location>
</feature>
<dbReference type="EMBL" id="JAKZGS010000005">
    <property type="protein sequence ID" value="MCH7398016.1"/>
    <property type="molecule type" value="Genomic_DNA"/>
</dbReference>
<proteinExistence type="predicted"/>
<comment type="caution">
    <text evidence="2">The sequence shown here is derived from an EMBL/GenBank/DDBJ whole genome shotgun (WGS) entry which is preliminary data.</text>
</comment>
<gene>
    <name evidence="2" type="ORF">MM236_08445</name>
</gene>
<name>A0ABS9UN36_9BACT</name>
<keyword evidence="1" id="KW-0732">Signal</keyword>
<feature type="chain" id="PRO_5045091000" description="DUF4382 domain-containing protein" evidence="1">
    <location>
        <begin position="25"/>
        <end position="242"/>
    </location>
</feature>
<evidence type="ECO:0000313" key="2">
    <source>
        <dbReference type="EMBL" id="MCH7398016.1"/>
    </source>
</evidence>
<reference evidence="2" key="1">
    <citation type="submission" date="2022-03" db="EMBL/GenBank/DDBJ databases">
        <title>De novo assembled genomes of Belliella spp. (Cyclobacteriaceae) strains.</title>
        <authorList>
            <person name="Szabo A."/>
            <person name="Korponai K."/>
            <person name="Felfoldi T."/>
        </authorList>
    </citation>
    <scope>NUCLEOTIDE SEQUENCE</scope>
    <source>
        <strain evidence="2">DSM 107340</strain>
    </source>
</reference>
<dbReference type="Proteomes" id="UP001165488">
    <property type="component" value="Unassembled WGS sequence"/>
</dbReference>
<sequence>MKISKNILKLLTLALAIGFTSCNNDDDPLGSGEGKLGFAFVLNNGTQSSQNGRVANSNLTIESGFIQIKELELEVEGRRESGNFSKEIEIKFNDIRKISFNEFDESTDFIINIEAGEYREIEIELDLIDYRNEPSIFIEGTYSFADGSTAPLIYEYFGDDIDFEVEIESEGQFFTIDARNNPLALFEINANNWFRGISDADFESAELVNGTLLINRNTNRNIYNRVSDNIEEFADIEIELKN</sequence>